<sequence>MRVCSARKCDGHHTDGLVSLHIQMILHEESKNYHDRMGMRPGLKTGLWCRGLHDVYIFLVFDLRDVAGHPSQRELAVVVGVTGFLFLYLGHGSKPWIWSRRPRMRSLALVVQYHINTHLPNPSHLLTSECEVSILK</sequence>
<evidence type="ECO:0000313" key="1">
    <source>
        <dbReference type="EMBL" id="KAK4096028.1"/>
    </source>
</evidence>
<reference evidence="1" key="1">
    <citation type="journal article" date="2023" name="Mol. Phylogenet. Evol.">
        <title>Genome-scale phylogeny and comparative genomics of the fungal order Sordariales.</title>
        <authorList>
            <person name="Hensen N."/>
            <person name="Bonometti L."/>
            <person name="Westerberg I."/>
            <person name="Brannstrom I.O."/>
            <person name="Guillou S."/>
            <person name="Cros-Aarteil S."/>
            <person name="Calhoun S."/>
            <person name="Haridas S."/>
            <person name="Kuo A."/>
            <person name="Mondo S."/>
            <person name="Pangilinan J."/>
            <person name="Riley R."/>
            <person name="LaButti K."/>
            <person name="Andreopoulos B."/>
            <person name="Lipzen A."/>
            <person name="Chen C."/>
            <person name="Yan M."/>
            <person name="Daum C."/>
            <person name="Ng V."/>
            <person name="Clum A."/>
            <person name="Steindorff A."/>
            <person name="Ohm R.A."/>
            <person name="Martin F."/>
            <person name="Silar P."/>
            <person name="Natvig D.O."/>
            <person name="Lalanne C."/>
            <person name="Gautier V."/>
            <person name="Ament-Velasquez S.L."/>
            <person name="Kruys A."/>
            <person name="Hutchinson M.I."/>
            <person name="Powell A.J."/>
            <person name="Barry K."/>
            <person name="Miller A.N."/>
            <person name="Grigoriev I.V."/>
            <person name="Debuchy R."/>
            <person name="Gladieux P."/>
            <person name="Hiltunen Thoren M."/>
            <person name="Johannesson H."/>
        </authorList>
    </citation>
    <scope>NUCLEOTIDE SEQUENCE</scope>
    <source>
        <strain evidence="1">CBS 757.83</strain>
    </source>
</reference>
<comment type="caution">
    <text evidence="1">The sequence shown here is derived from an EMBL/GenBank/DDBJ whole genome shotgun (WGS) entry which is preliminary data.</text>
</comment>
<evidence type="ECO:0000313" key="2">
    <source>
        <dbReference type="Proteomes" id="UP001305647"/>
    </source>
</evidence>
<proteinExistence type="predicted"/>
<protein>
    <submittedName>
        <fullName evidence="1">Uncharacterized protein</fullName>
    </submittedName>
</protein>
<organism evidence="1 2">
    <name type="scientific">Parathielavia hyrcaniae</name>
    <dbReference type="NCBI Taxonomy" id="113614"/>
    <lineage>
        <taxon>Eukaryota</taxon>
        <taxon>Fungi</taxon>
        <taxon>Dikarya</taxon>
        <taxon>Ascomycota</taxon>
        <taxon>Pezizomycotina</taxon>
        <taxon>Sordariomycetes</taxon>
        <taxon>Sordariomycetidae</taxon>
        <taxon>Sordariales</taxon>
        <taxon>Chaetomiaceae</taxon>
        <taxon>Parathielavia</taxon>
    </lineage>
</organism>
<dbReference type="Proteomes" id="UP001305647">
    <property type="component" value="Unassembled WGS sequence"/>
</dbReference>
<name>A0AAN6SWK8_9PEZI</name>
<dbReference type="EMBL" id="MU863746">
    <property type="protein sequence ID" value="KAK4096028.1"/>
    <property type="molecule type" value="Genomic_DNA"/>
</dbReference>
<accession>A0AAN6SWK8</accession>
<reference evidence="1" key="2">
    <citation type="submission" date="2023-05" db="EMBL/GenBank/DDBJ databases">
        <authorList>
            <consortium name="Lawrence Berkeley National Laboratory"/>
            <person name="Steindorff A."/>
            <person name="Hensen N."/>
            <person name="Bonometti L."/>
            <person name="Westerberg I."/>
            <person name="Brannstrom I.O."/>
            <person name="Guillou S."/>
            <person name="Cros-Aarteil S."/>
            <person name="Calhoun S."/>
            <person name="Haridas S."/>
            <person name="Kuo A."/>
            <person name="Mondo S."/>
            <person name="Pangilinan J."/>
            <person name="Riley R."/>
            <person name="Labutti K."/>
            <person name="Andreopoulos B."/>
            <person name="Lipzen A."/>
            <person name="Chen C."/>
            <person name="Yanf M."/>
            <person name="Daum C."/>
            <person name="Ng V."/>
            <person name="Clum A."/>
            <person name="Ohm R."/>
            <person name="Martin F."/>
            <person name="Silar P."/>
            <person name="Natvig D."/>
            <person name="Lalanne C."/>
            <person name="Gautier V."/>
            <person name="Ament-Velasquez S.L."/>
            <person name="Kruys A."/>
            <person name="Hutchinson M.I."/>
            <person name="Powell A.J."/>
            <person name="Barry K."/>
            <person name="Miller A.N."/>
            <person name="Grigoriev I.V."/>
            <person name="Debuchy R."/>
            <person name="Gladieux P."/>
            <person name="Thoren M.H."/>
            <person name="Johannesson H."/>
        </authorList>
    </citation>
    <scope>NUCLEOTIDE SEQUENCE</scope>
    <source>
        <strain evidence="1">CBS 757.83</strain>
    </source>
</reference>
<keyword evidence="2" id="KW-1185">Reference proteome</keyword>
<gene>
    <name evidence="1" type="ORF">N658DRAFT_490259</name>
</gene>
<dbReference type="AlphaFoldDB" id="A0AAN6SWK8"/>